<reference evidence="6 7" key="1">
    <citation type="submission" date="2023-04" db="EMBL/GenBank/DDBJ databases">
        <title>Genome of Basidiobolus ranarum AG-B5.</title>
        <authorList>
            <person name="Stajich J.E."/>
            <person name="Carter-House D."/>
            <person name="Gryganskyi A."/>
        </authorList>
    </citation>
    <scope>NUCLEOTIDE SEQUENCE [LARGE SCALE GENOMIC DNA]</scope>
    <source>
        <strain evidence="6 7">AG-B5</strain>
    </source>
</reference>
<dbReference type="InterPro" id="IPR040409">
    <property type="entry name" value="PCS-like"/>
</dbReference>
<name>A0ABR2WUD5_9FUNG</name>
<dbReference type="EMBL" id="JASJQH010000312">
    <property type="protein sequence ID" value="KAK9765132.1"/>
    <property type="molecule type" value="Genomic_DNA"/>
</dbReference>
<evidence type="ECO:0000313" key="7">
    <source>
        <dbReference type="Proteomes" id="UP001479436"/>
    </source>
</evidence>
<proteinExistence type="predicted"/>
<dbReference type="EC" id="2.3.2.15" evidence="1"/>
<accession>A0ABR2WUD5</accession>
<dbReference type="Gene3D" id="3.90.70.30">
    <property type="entry name" value="Phytochelatin synthase, N-terminal domain"/>
    <property type="match status" value="1"/>
</dbReference>
<dbReference type="Pfam" id="PF05023">
    <property type="entry name" value="Phytochelatin"/>
    <property type="match status" value="1"/>
</dbReference>
<keyword evidence="7" id="KW-1185">Reference proteome</keyword>
<evidence type="ECO:0000256" key="3">
    <source>
        <dbReference type="ARBA" id="ARBA00022679"/>
    </source>
</evidence>
<evidence type="ECO:0000256" key="2">
    <source>
        <dbReference type="ARBA" id="ARBA00022539"/>
    </source>
</evidence>
<comment type="caution">
    <text evidence="6">The sequence shown here is derived from an EMBL/GenBank/DDBJ whole genome shotgun (WGS) entry which is preliminary data.</text>
</comment>
<evidence type="ECO:0000259" key="5">
    <source>
        <dbReference type="PROSITE" id="PS51443"/>
    </source>
</evidence>
<dbReference type="SUPFAM" id="SSF54001">
    <property type="entry name" value="Cysteine proteinases"/>
    <property type="match status" value="1"/>
</dbReference>
<evidence type="ECO:0000313" key="6">
    <source>
        <dbReference type="EMBL" id="KAK9765132.1"/>
    </source>
</evidence>
<feature type="domain" description="Peptidase C83" evidence="5">
    <location>
        <begin position="71"/>
        <end position="289"/>
    </location>
</feature>
<dbReference type="PANTHER" id="PTHR33447">
    <property type="entry name" value="GLUTATHIONE GAMMA-GLUTAMYLCYSTEINYLTRANSFERASE"/>
    <property type="match status" value="1"/>
</dbReference>
<keyword evidence="4" id="KW-0479">Metal-binding</keyword>
<dbReference type="Proteomes" id="UP001479436">
    <property type="component" value="Unassembled WGS sequence"/>
</dbReference>
<organism evidence="6 7">
    <name type="scientific">Basidiobolus ranarum</name>
    <dbReference type="NCBI Taxonomy" id="34480"/>
    <lineage>
        <taxon>Eukaryota</taxon>
        <taxon>Fungi</taxon>
        <taxon>Fungi incertae sedis</taxon>
        <taxon>Zoopagomycota</taxon>
        <taxon>Entomophthoromycotina</taxon>
        <taxon>Basidiobolomycetes</taxon>
        <taxon>Basidiobolales</taxon>
        <taxon>Basidiobolaceae</taxon>
        <taxon>Basidiobolus</taxon>
    </lineage>
</organism>
<evidence type="ECO:0000256" key="1">
    <source>
        <dbReference type="ARBA" id="ARBA00012468"/>
    </source>
</evidence>
<protein>
    <recommendedName>
        <fullName evidence="1">glutathione gamma-glutamylcysteinyltransferase</fullName>
        <ecNumber evidence="1">2.3.2.15</ecNumber>
    </recommendedName>
</protein>
<keyword evidence="3" id="KW-0808">Transferase</keyword>
<dbReference type="InterPro" id="IPR007719">
    <property type="entry name" value="PCS_N"/>
</dbReference>
<evidence type="ECO:0000256" key="4">
    <source>
        <dbReference type="ARBA" id="ARBA00022723"/>
    </source>
</evidence>
<sequence length="310" mass="35277">MQSAKLTVKNFSAFSSKYVSRAVSQKVNKQFHRHMVSKTNDVHAAAMNNLSLEMEQPIEPFKLPCRGEYNVLLNTFYRQQLPACLTSFTSEEGKRFFKESLCQGYAEGYFNLVGNFTTQSEPHYCGPSSLAMVLNAMGIDPKKRWKGNWRWYSEELLEGFSPSGRVQRSGVNFSEFGDLAKKHCHVVAKMASEVTLSEFVEDLKRVCSSDTEHIVISFNRRGLDQVGEGHFSPIGGYNVDRQQALIMDVTRSKYPSYYASVERVFNSMCEVDKHTGLSRGYFILKSNSDTPKHTYMHHEIPHFAPEAVTM</sequence>
<gene>
    <name evidence="6" type="ORF">K7432_006783</name>
</gene>
<keyword evidence="2" id="KW-0104">Cadmium</keyword>
<dbReference type="PROSITE" id="PS51443">
    <property type="entry name" value="PCS"/>
    <property type="match status" value="1"/>
</dbReference>
<dbReference type="InterPro" id="IPR038765">
    <property type="entry name" value="Papain-like_cys_pep_sf"/>
</dbReference>
<dbReference type="InterPro" id="IPR038156">
    <property type="entry name" value="PCS_N_sf"/>
</dbReference>